<dbReference type="OrthoDB" id="1898221at2759"/>
<dbReference type="Proteomes" id="UP001063166">
    <property type="component" value="Unassembled WGS sequence"/>
</dbReference>
<accession>A0A9P3PKU9</accession>
<comment type="caution">
    <text evidence="4">The sequence shown here is derived from an EMBL/GenBank/DDBJ whole genome shotgun (WGS) entry which is preliminary data.</text>
</comment>
<protein>
    <submittedName>
        <fullName evidence="4">Acetyl-CoA synthetase-like protein</fullName>
    </submittedName>
</protein>
<dbReference type="SUPFAM" id="SSF56801">
    <property type="entry name" value="Acetyl-CoA synthetase-like"/>
    <property type="match status" value="1"/>
</dbReference>
<dbReference type="InterPro" id="IPR025110">
    <property type="entry name" value="AMP-bd_C"/>
</dbReference>
<feature type="domain" description="AMP-binding enzyme C-terminal" evidence="3">
    <location>
        <begin position="67"/>
        <end position="97"/>
    </location>
</feature>
<proteinExistence type="inferred from homology"/>
<reference evidence="4" key="1">
    <citation type="submission" date="2022-07" db="EMBL/GenBank/DDBJ databases">
        <title>The genome of Lyophyllum shimeji provides insight into the initial evolution of ectomycorrhizal fungal genome.</title>
        <authorList>
            <person name="Kobayashi Y."/>
            <person name="Shibata T."/>
            <person name="Hirakawa H."/>
            <person name="Shigenobu S."/>
            <person name="Nishiyama T."/>
            <person name="Yamada A."/>
            <person name="Hasebe M."/>
            <person name="Kawaguchi M."/>
        </authorList>
    </citation>
    <scope>NUCLEOTIDE SEQUENCE</scope>
    <source>
        <strain evidence="4">AT787</strain>
    </source>
</reference>
<dbReference type="AlphaFoldDB" id="A0A9P3PKU9"/>
<dbReference type="PANTHER" id="PTHR24096:SF149">
    <property type="entry name" value="AMP-BINDING DOMAIN-CONTAINING PROTEIN-RELATED"/>
    <property type="match status" value="1"/>
</dbReference>
<comment type="similarity">
    <text evidence="1">Belongs to the ATP-dependent AMP-binding enzyme family.</text>
</comment>
<name>A0A9P3PKU9_LYOSH</name>
<evidence type="ECO:0000259" key="3">
    <source>
        <dbReference type="Pfam" id="PF13193"/>
    </source>
</evidence>
<dbReference type="Pfam" id="PF13193">
    <property type="entry name" value="AMP-binding_C"/>
    <property type="match status" value="1"/>
</dbReference>
<evidence type="ECO:0000256" key="1">
    <source>
        <dbReference type="ARBA" id="ARBA00006432"/>
    </source>
</evidence>
<sequence length="101" mass="11353">MNRILHCRSIGQGADGTGHICVRDEEGFFWTVDRSKELIKYKVCIDPPPLYELWSVSKAFVWCGDSKLESVLLTHPEIADARVVGVEDPIEATELPRNVVV</sequence>
<dbReference type="GO" id="GO:0016405">
    <property type="term" value="F:CoA-ligase activity"/>
    <property type="evidence" value="ECO:0007669"/>
    <property type="project" value="TreeGrafter"/>
</dbReference>
<gene>
    <name evidence="4" type="ORF">LshimejAT787_0408190</name>
</gene>
<evidence type="ECO:0000313" key="5">
    <source>
        <dbReference type="Proteomes" id="UP001063166"/>
    </source>
</evidence>
<keyword evidence="5" id="KW-1185">Reference proteome</keyword>
<evidence type="ECO:0000256" key="2">
    <source>
        <dbReference type="ARBA" id="ARBA00022598"/>
    </source>
</evidence>
<organism evidence="4 5">
    <name type="scientific">Lyophyllum shimeji</name>
    <name type="common">Hon-shimeji</name>
    <name type="synonym">Tricholoma shimeji</name>
    <dbReference type="NCBI Taxonomy" id="47721"/>
    <lineage>
        <taxon>Eukaryota</taxon>
        <taxon>Fungi</taxon>
        <taxon>Dikarya</taxon>
        <taxon>Basidiomycota</taxon>
        <taxon>Agaricomycotina</taxon>
        <taxon>Agaricomycetes</taxon>
        <taxon>Agaricomycetidae</taxon>
        <taxon>Agaricales</taxon>
        <taxon>Tricholomatineae</taxon>
        <taxon>Lyophyllaceae</taxon>
        <taxon>Lyophyllum</taxon>
    </lineage>
</organism>
<dbReference type="PANTHER" id="PTHR24096">
    <property type="entry name" value="LONG-CHAIN-FATTY-ACID--COA LIGASE"/>
    <property type="match status" value="1"/>
</dbReference>
<keyword evidence="2" id="KW-0436">Ligase</keyword>
<dbReference type="EMBL" id="BRPK01000004">
    <property type="protein sequence ID" value="GLB37768.1"/>
    <property type="molecule type" value="Genomic_DNA"/>
</dbReference>
<evidence type="ECO:0000313" key="4">
    <source>
        <dbReference type="EMBL" id="GLB37768.1"/>
    </source>
</evidence>